<gene>
    <name evidence="3" type="ORF">CHYS00102_LOCUS9094</name>
</gene>
<dbReference type="EMBL" id="HBFR01012606">
    <property type="protein sequence ID" value="CAD8881906.1"/>
    <property type="molecule type" value="Transcribed_RNA"/>
</dbReference>
<feature type="coiled-coil region" evidence="1">
    <location>
        <begin position="319"/>
        <end position="350"/>
    </location>
</feature>
<evidence type="ECO:0000256" key="2">
    <source>
        <dbReference type="SAM" id="MobiDB-lite"/>
    </source>
</evidence>
<organism evidence="3">
    <name type="scientific">Corethron hystrix</name>
    <dbReference type="NCBI Taxonomy" id="216773"/>
    <lineage>
        <taxon>Eukaryota</taxon>
        <taxon>Sar</taxon>
        <taxon>Stramenopiles</taxon>
        <taxon>Ochrophyta</taxon>
        <taxon>Bacillariophyta</taxon>
        <taxon>Coscinodiscophyceae</taxon>
        <taxon>Corethrophycidae</taxon>
        <taxon>Corethrales</taxon>
        <taxon>Corethraceae</taxon>
        <taxon>Corethron</taxon>
    </lineage>
</organism>
<proteinExistence type="predicted"/>
<name>A0A7S1BDJ4_9STRA</name>
<feature type="region of interest" description="Disordered" evidence="2">
    <location>
        <begin position="425"/>
        <end position="463"/>
    </location>
</feature>
<feature type="region of interest" description="Disordered" evidence="2">
    <location>
        <begin position="30"/>
        <end position="49"/>
    </location>
</feature>
<evidence type="ECO:0000313" key="3">
    <source>
        <dbReference type="EMBL" id="CAD8881906.1"/>
    </source>
</evidence>
<feature type="compositionally biased region" description="Low complexity" evidence="2">
    <location>
        <begin position="444"/>
        <end position="458"/>
    </location>
</feature>
<feature type="compositionally biased region" description="Basic residues" evidence="2">
    <location>
        <begin position="425"/>
        <end position="435"/>
    </location>
</feature>
<evidence type="ECO:0000256" key="1">
    <source>
        <dbReference type="SAM" id="Coils"/>
    </source>
</evidence>
<keyword evidence="1" id="KW-0175">Coiled coil</keyword>
<reference evidence="3" key="1">
    <citation type="submission" date="2021-01" db="EMBL/GenBank/DDBJ databases">
        <authorList>
            <person name="Corre E."/>
            <person name="Pelletier E."/>
            <person name="Niang G."/>
            <person name="Scheremetjew M."/>
            <person name="Finn R."/>
            <person name="Kale V."/>
            <person name="Holt S."/>
            <person name="Cochrane G."/>
            <person name="Meng A."/>
            <person name="Brown T."/>
            <person name="Cohen L."/>
        </authorList>
    </citation>
    <scope>NUCLEOTIDE SEQUENCE</scope>
    <source>
        <strain evidence="3">308</strain>
    </source>
</reference>
<accession>A0A7S1BDJ4</accession>
<sequence>MVRKEAKLKDSEYLKSPPAILKIAYSKFSKKKQSSQFSPPNSPKEGLSSFDNELTNIEHYDECEIESPSEEIEIEGDIIEISGNLTPASSKETSTKMRDRIFTLKFPKKGVKAYASGKKQLNNYVAANPNEVDSSSNDDLFSCTVIQAFETEGSNDECITAVEASIVSSFSLPSYFITENHIVTPRVENSCLDDNNTIISDDTNVNVNIADGRDEKIDEFVDINIRGEAEENLDEKAKNDFACEFANLIESAMSEVERAVGSIYSATNDINTSFSTCLKQNSGMLSEKFEQKKSIATSTRECIDKILVCRHGPSFSTENDNTEEHLKELIDDAAEQLKEAMTTMMIASQNKAKYINQSIQSCLSDSCVYEIKDQDCPKKDIPNGIKNSVDAAAEEWKIAMSKILLESRPCNPYVGSFFKSRHYSQKRKSKAKKSKPLSDYSEMSASASGNASASCNASPKRRDDISLDETFGTIDTFQYGEENAHEEEHTGNEDLNIKYDIKKSENVIPLAQKYCAYNAPSSLTMPSFGDNSRLSVECHGKGYDTKGKDVKKEDKGQEYAETIGDMVSAIKDICDNLSPLCDIGVRQETSSSESTTYSRTENFSLASRTENLSSFSKTENLEQEDSNNEGLETIAEENTYEDHRNDKDQNLSTGAAVAACSSGVTNYNWVSQMKQKVFKKSENDQIAQQISVLLYEDMNYI</sequence>
<protein>
    <submittedName>
        <fullName evidence="3">Uncharacterized protein</fullName>
    </submittedName>
</protein>
<dbReference type="AlphaFoldDB" id="A0A7S1BDJ4"/>